<dbReference type="eggNOG" id="COG0568">
    <property type="taxonomic scope" value="Bacteria"/>
</dbReference>
<dbReference type="STRING" id="314271.RB2654_05014"/>
<reference evidence="1 2" key="1">
    <citation type="journal article" date="2010" name="J. Bacteriol.">
        <title>Genome sequences of Pelagibaca bermudensis HTCC2601T and Maritimibacter alkaliphilus HTCC2654T, the type strains of two marine Roseobacter genera.</title>
        <authorList>
            <person name="Thrash J.C."/>
            <person name="Cho J.C."/>
            <person name="Ferriera S."/>
            <person name="Johnson J."/>
            <person name="Vergin K.L."/>
            <person name="Giovannoni S.J."/>
        </authorList>
    </citation>
    <scope>NUCLEOTIDE SEQUENCE [LARGE SCALE GENOMIC DNA]</scope>
    <source>
        <strain evidence="1 2">HTCC2654</strain>
    </source>
</reference>
<protein>
    <submittedName>
        <fullName evidence="1">RNA polymerase sigma factor</fullName>
    </submittedName>
</protein>
<dbReference type="RefSeq" id="WP_008329270.1">
    <property type="nucleotide sequence ID" value="NZ_CH902578.1"/>
</dbReference>
<sequence length="562" mass="62658">MAKEGIVLVGSFVQLTAGDILRKQGLGKKSYREARATLEALGLSLGMELCGWDEELAFEARKALGRNVQKRVFELIPTEWHAHDTLESELFALLLEVEDERNAEMLSVFYGFNEDGPKTLEYSGQPYGLTRERVRQIAARTEKKLRELWRPLCCLDKAAKIITSELGPLFTNKDFFVAARNAGISEIDFHVEGVLAALDVLGEKNSITKIRIGQVELYGTADEVSFPKRLLSALRKETSANGCTNIQRLALIVGLELDDADRVRDLLEMFPEVEWLDAGSTWLLSQRSTRNRLANIAEKVFSVAPSVEINELRAALRRHIRVNFVPPPDALGRLLEFYGIAKMDNRVAVAGENIGQPDLGINDQGLVYAFEALGSPATREQLEDFCIDGLGMNIHSFYVYLSYSPLVTKLATGVFALVGQDVEPGAISQLKDDIKESRFEDTTGWSKAGTLWWHFQADRPTAKAGTRTVPTFVLNLTSGEWNVKTVDGLKLGAAKIENGFMSGFREAFAALGVDKKDFLQFDFDISNGDVYIRLVGDEPEEFTFSVKEDEFDEESDIETEDN</sequence>
<organism evidence="1 2">
    <name type="scientific">Maritimibacter alkaliphilus HTCC2654</name>
    <dbReference type="NCBI Taxonomy" id="314271"/>
    <lineage>
        <taxon>Bacteria</taxon>
        <taxon>Pseudomonadati</taxon>
        <taxon>Pseudomonadota</taxon>
        <taxon>Alphaproteobacteria</taxon>
        <taxon>Rhodobacterales</taxon>
        <taxon>Roseobacteraceae</taxon>
        <taxon>Maritimibacter</taxon>
    </lineage>
</organism>
<dbReference type="AlphaFoldDB" id="A3VLF1"/>
<dbReference type="EMBL" id="AAMT01000022">
    <property type="protein sequence ID" value="EAQ10956.1"/>
    <property type="molecule type" value="Genomic_DNA"/>
</dbReference>
<evidence type="ECO:0000313" key="1">
    <source>
        <dbReference type="EMBL" id="EAQ10956.1"/>
    </source>
</evidence>
<gene>
    <name evidence="1" type="ORF">RB2654_05014</name>
</gene>
<dbReference type="InterPro" id="IPR036388">
    <property type="entry name" value="WH-like_DNA-bd_sf"/>
</dbReference>
<proteinExistence type="predicted"/>
<dbReference type="Proteomes" id="UP000002931">
    <property type="component" value="Unassembled WGS sequence"/>
</dbReference>
<dbReference type="InterPro" id="IPR013324">
    <property type="entry name" value="RNA_pol_sigma_r3/r4-like"/>
</dbReference>
<name>A3VLF1_9RHOB</name>
<accession>A3VLF1</accession>
<dbReference type="SUPFAM" id="SSF88659">
    <property type="entry name" value="Sigma3 and sigma4 domains of RNA polymerase sigma factors"/>
    <property type="match status" value="1"/>
</dbReference>
<dbReference type="Gene3D" id="1.10.150.20">
    <property type="entry name" value="5' to 3' exonuclease, C-terminal subdomain"/>
    <property type="match status" value="1"/>
</dbReference>
<dbReference type="HOGENOM" id="CLU_484682_0_0_5"/>
<evidence type="ECO:0000313" key="2">
    <source>
        <dbReference type="Proteomes" id="UP000002931"/>
    </source>
</evidence>
<keyword evidence="2" id="KW-1185">Reference proteome</keyword>
<dbReference type="Gene3D" id="1.10.10.10">
    <property type="entry name" value="Winged helix-like DNA-binding domain superfamily/Winged helix DNA-binding domain"/>
    <property type="match status" value="1"/>
</dbReference>
<dbReference type="SUPFAM" id="SSF47789">
    <property type="entry name" value="C-terminal domain of RNA polymerase alpha subunit"/>
    <property type="match status" value="1"/>
</dbReference>
<comment type="caution">
    <text evidence="1">The sequence shown here is derived from an EMBL/GenBank/DDBJ whole genome shotgun (WGS) entry which is preliminary data.</text>
</comment>